<dbReference type="Pfam" id="PF01022">
    <property type="entry name" value="HTH_5"/>
    <property type="match status" value="1"/>
</dbReference>
<dbReference type="Proteomes" id="UP001165308">
    <property type="component" value="Unassembled WGS sequence"/>
</dbReference>
<dbReference type="InterPro" id="IPR036390">
    <property type="entry name" value="WH_DNA-bd_sf"/>
</dbReference>
<name>A0ABT0SUP7_9GAMM</name>
<dbReference type="SUPFAM" id="SSF46785">
    <property type="entry name" value="Winged helix' DNA-binding domain"/>
    <property type="match status" value="1"/>
</dbReference>
<dbReference type="PANTHER" id="PTHR43132">
    <property type="entry name" value="ARSENICAL RESISTANCE OPERON REPRESSOR ARSR-RELATED"/>
    <property type="match status" value="1"/>
</dbReference>
<reference evidence="5" key="1">
    <citation type="submission" date="2022-05" db="EMBL/GenBank/DDBJ databases">
        <title>Halomonas geminus sp. nov. and Halomonas llamarensis sp. nov. isolated from high-altitude salars of the Atacama Desert.</title>
        <authorList>
            <person name="Hintersatz C."/>
            <person name="Rojas L.A."/>
            <person name="Wei T.-S."/>
            <person name="Kutschke S."/>
            <person name="Lehmann F."/>
            <person name="Jain R."/>
            <person name="Pollmann K."/>
        </authorList>
    </citation>
    <scope>NUCLEOTIDE SEQUENCE</scope>
    <source>
        <strain evidence="5">ATCHA</strain>
    </source>
</reference>
<sequence length="115" mass="12872">MNFCQEHGQQKSVVAKLPSEKHLNGTAALFKALGDPSRMALLFALKDGERCVGDLVDDRNKLSTVSARLKVLFDANLVVRRRDARHLYYRLADQHVVQLIDNALAHADEEMEASV</sequence>
<proteinExistence type="predicted"/>
<dbReference type="PANTHER" id="PTHR43132:SF6">
    <property type="entry name" value="HTH-TYPE TRANSCRIPTIONAL REPRESSOR CZRA"/>
    <property type="match status" value="1"/>
</dbReference>
<keyword evidence="2" id="KW-0238">DNA-binding</keyword>
<evidence type="ECO:0000259" key="4">
    <source>
        <dbReference type="PROSITE" id="PS50987"/>
    </source>
</evidence>
<keyword evidence="3" id="KW-0804">Transcription</keyword>
<dbReference type="PRINTS" id="PR00778">
    <property type="entry name" value="HTHARSR"/>
</dbReference>
<accession>A0ABT0SUP7</accession>
<evidence type="ECO:0000256" key="3">
    <source>
        <dbReference type="ARBA" id="ARBA00023163"/>
    </source>
</evidence>
<dbReference type="EMBL" id="JAMJPJ010000042">
    <property type="protein sequence ID" value="MCL7931517.1"/>
    <property type="molecule type" value="Genomic_DNA"/>
</dbReference>
<gene>
    <name evidence="5" type="ORF">M8006_16280</name>
</gene>
<evidence type="ECO:0000313" key="5">
    <source>
        <dbReference type="EMBL" id="MCL7931517.1"/>
    </source>
</evidence>
<evidence type="ECO:0000256" key="1">
    <source>
        <dbReference type="ARBA" id="ARBA00023015"/>
    </source>
</evidence>
<dbReference type="SMART" id="SM00418">
    <property type="entry name" value="HTH_ARSR"/>
    <property type="match status" value="1"/>
</dbReference>
<dbReference type="Gene3D" id="1.10.10.10">
    <property type="entry name" value="Winged helix-like DNA-binding domain superfamily/Winged helix DNA-binding domain"/>
    <property type="match status" value="1"/>
</dbReference>
<evidence type="ECO:0000313" key="6">
    <source>
        <dbReference type="Proteomes" id="UP001165308"/>
    </source>
</evidence>
<dbReference type="PROSITE" id="PS50987">
    <property type="entry name" value="HTH_ARSR_2"/>
    <property type="match status" value="1"/>
</dbReference>
<dbReference type="NCBIfam" id="NF033788">
    <property type="entry name" value="HTH_metalloreg"/>
    <property type="match status" value="1"/>
</dbReference>
<keyword evidence="1" id="KW-0805">Transcription regulation</keyword>
<dbReference type="InterPro" id="IPR051011">
    <property type="entry name" value="Metal_resp_trans_reg"/>
</dbReference>
<dbReference type="InterPro" id="IPR036388">
    <property type="entry name" value="WH-like_DNA-bd_sf"/>
</dbReference>
<keyword evidence="6" id="KW-1185">Reference proteome</keyword>
<dbReference type="InterPro" id="IPR011991">
    <property type="entry name" value="ArsR-like_HTH"/>
</dbReference>
<protein>
    <submittedName>
        <fullName evidence="5">Metalloregulator ArsR/SmtB family transcription factor</fullName>
    </submittedName>
</protein>
<feature type="domain" description="HTH arsR-type" evidence="4">
    <location>
        <begin position="18"/>
        <end position="111"/>
    </location>
</feature>
<dbReference type="RefSeq" id="WP_250084047.1">
    <property type="nucleotide sequence ID" value="NZ_JAMJPJ010000042.1"/>
</dbReference>
<organism evidence="5 6">
    <name type="scientific">Halomonas llamarensis</name>
    <dbReference type="NCBI Taxonomy" id="2945104"/>
    <lineage>
        <taxon>Bacteria</taxon>
        <taxon>Pseudomonadati</taxon>
        <taxon>Pseudomonadota</taxon>
        <taxon>Gammaproteobacteria</taxon>
        <taxon>Oceanospirillales</taxon>
        <taxon>Halomonadaceae</taxon>
        <taxon>Halomonas</taxon>
    </lineage>
</organism>
<dbReference type="InterPro" id="IPR001845">
    <property type="entry name" value="HTH_ArsR_DNA-bd_dom"/>
</dbReference>
<dbReference type="CDD" id="cd00090">
    <property type="entry name" value="HTH_ARSR"/>
    <property type="match status" value="1"/>
</dbReference>
<evidence type="ECO:0000256" key="2">
    <source>
        <dbReference type="ARBA" id="ARBA00023125"/>
    </source>
</evidence>
<comment type="caution">
    <text evidence="5">The sequence shown here is derived from an EMBL/GenBank/DDBJ whole genome shotgun (WGS) entry which is preliminary data.</text>
</comment>